<sequence length="329" mass="34224">MGHLRSQGAITKEPERGATIPGVDDVRVGFAGLGIMGAPMAGHLLRAGVPLTVWNRSPAPALALEAAGARRAVDVLDLFERSDVVVLMPANADALDDVLAALGDRRSELLAGRTVVNTGTVAPERSRALPERVSADGGVLVEAPVSGSRRPAEEAALVGMTAGARDAVERVTPLLRHFCASTTFCGEVPAALTTKLAVNTFLIALMTGLAESFHFAAAHGLDPTLLREVLDSGQVSSPISRVKSAELVDQDWAPRASLADVLMNASLMTDAARAAGIASPLLDVCRDLCAEGVERGDGGLDVAAVVRTITDRSARESVPPPEKTPQEAR</sequence>
<evidence type="ECO:0000259" key="6">
    <source>
        <dbReference type="Pfam" id="PF14833"/>
    </source>
</evidence>
<dbReference type="Gene3D" id="1.10.1040.10">
    <property type="entry name" value="N-(1-d-carboxylethyl)-l-norvaline Dehydrogenase, domain 2"/>
    <property type="match status" value="1"/>
</dbReference>
<dbReference type="InterPro" id="IPR015815">
    <property type="entry name" value="HIBADH-related"/>
</dbReference>
<feature type="domain" description="6-phosphogluconate dehydrogenase NADP-binding" evidence="5">
    <location>
        <begin position="27"/>
        <end position="184"/>
    </location>
</feature>
<accession>A0A5C8ZG53</accession>
<reference evidence="7 8" key="1">
    <citation type="submission" date="2019-07" db="EMBL/GenBank/DDBJ databases">
        <title>Quadrisphaera sp. strain DD2A genome sequencing and assembly.</title>
        <authorList>
            <person name="Kim I."/>
        </authorList>
    </citation>
    <scope>NUCLEOTIDE SEQUENCE [LARGE SCALE GENOMIC DNA]</scope>
    <source>
        <strain evidence="7 8">DD2A</strain>
    </source>
</reference>
<dbReference type="PANTHER" id="PTHR43580:SF2">
    <property type="entry name" value="CYTOKINE-LIKE NUCLEAR FACTOR N-PAC"/>
    <property type="match status" value="1"/>
</dbReference>
<dbReference type="InterPro" id="IPR013328">
    <property type="entry name" value="6PGD_dom2"/>
</dbReference>
<dbReference type="Gene3D" id="3.40.50.720">
    <property type="entry name" value="NAD(P)-binding Rossmann-like Domain"/>
    <property type="match status" value="1"/>
</dbReference>
<dbReference type="EMBL" id="VKAC01000004">
    <property type="protein sequence ID" value="TXR56827.1"/>
    <property type="molecule type" value="Genomic_DNA"/>
</dbReference>
<dbReference type="InterPro" id="IPR051265">
    <property type="entry name" value="HIBADH-related_NP60_sf"/>
</dbReference>
<dbReference type="InterPro" id="IPR036291">
    <property type="entry name" value="NAD(P)-bd_dom_sf"/>
</dbReference>
<evidence type="ECO:0000256" key="4">
    <source>
        <dbReference type="PIRSR" id="PIRSR000103-1"/>
    </source>
</evidence>
<dbReference type="Pfam" id="PF03446">
    <property type="entry name" value="NAD_binding_2"/>
    <property type="match status" value="1"/>
</dbReference>
<dbReference type="SUPFAM" id="SSF48179">
    <property type="entry name" value="6-phosphogluconate dehydrogenase C-terminal domain-like"/>
    <property type="match status" value="1"/>
</dbReference>
<feature type="active site" evidence="4">
    <location>
        <position position="195"/>
    </location>
</feature>
<dbReference type="PIRSF" id="PIRSF000103">
    <property type="entry name" value="HIBADH"/>
    <property type="match status" value="1"/>
</dbReference>
<evidence type="ECO:0000313" key="8">
    <source>
        <dbReference type="Proteomes" id="UP000321234"/>
    </source>
</evidence>
<evidence type="ECO:0000256" key="2">
    <source>
        <dbReference type="ARBA" id="ARBA00023002"/>
    </source>
</evidence>
<dbReference type="GO" id="GO:0016491">
    <property type="term" value="F:oxidoreductase activity"/>
    <property type="evidence" value="ECO:0007669"/>
    <property type="project" value="UniProtKB-KW"/>
</dbReference>
<comment type="similarity">
    <text evidence="1">Belongs to the HIBADH-related family.</text>
</comment>
<evidence type="ECO:0000256" key="1">
    <source>
        <dbReference type="ARBA" id="ARBA00009080"/>
    </source>
</evidence>
<keyword evidence="3" id="KW-0520">NAD</keyword>
<proteinExistence type="inferred from homology"/>
<dbReference type="GO" id="GO:0050661">
    <property type="term" value="F:NADP binding"/>
    <property type="evidence" value="ECO:0007669"/>
    <property type="project" value="InterPro"/>
</dbReference>
<organism evidence="7 8">
    <name type="scientific">Quadrisphaera setariae</name>
    <dbReference type="NCBI Taxonomy" id="2593304"/>
    <lineage>
        <taxon>Bacteria</taxon>
        <taxon>Bacillati</taxon>
        <taxon>Actinomycetota</taxon>
        <taxon>Actinomycetes</taxon>
        <taxon>Kineosporiales</taxon>
        <taxon>Kineosporiaceae</taxon>
        <taxon>Quadrisphaera</taxon>
    </lineage>
</organism>
<dbReference type="InterPro" id="IPR029154">
    <property type="entry name" value="HIBADH-like_NADP-bd"/>
</dbReference>
<comment type="caution">
    <text evidence="7">The sequence shown here is derived from an EMBL/GenBank/DDBJ whole genome shotgun (WGS) entry which is preliminary data.</text>
</comment>
<dbReference type="GO" id="GO:0051287">
    <property type="term" value="F:NAD binding"/>
    <property type="evidence" value="ECO:0007669"/>
    <property type="project" value="InterPro"/>
</dbReference>
<dbReference type="PANTHER" id="PTHR43580">
    <property type="entry name" value="OXIDOREDUCTASE GLYR1-RELATED"/>
    <property type="match status" value="1"/>
</dbReference>
<gene>
    <name evidence="7" type="ORF">FMM08_08880</name>
</gene>
<dbReference type="Pfam" id="PF14833">
    <property type="entry name" value="NAD_binding_11"/>
    <property type="match status" value="1"/>
</dbReference>
<keyword evidence="8" id="KW-1185">Reference proteome</keyword>
<evidence type="ECO:0000259" key="5">
    <source>
        <dbReference type="Pfam" id="PF03446"/>
    </source>
</evidence>
<dbReference type="SUPFAM" id="SSF51735">
    <property type="entry name" value="NAD(P)-binding Rossmann-fold domains"/>
    <property type="match status" value="1"/>
</dbReference>
<name>A0A5C8ZG53_9ACTN</name>
<evidence type="ECO:0000313" key="7">
    <source>
        <dbReference type="EMBL" id="TXR56827.1"/>
    </source>
</evidence>
<dbReference type="InterPro" id="IPR008927">
    <property type="entry name" value="6-PGluconate_DH-like_C_sf"/>
</dbReference>
<feature type="domain" description="3-hydroxyisobutyrate dehydrogenase-like NAD-binding" evidence="6">
    <location>
        <begin position="192"/>
        <end position="308"/>
    </location>
</feature>
<dbReference type="AlphaFoldDB" id="A0A5C8ZG53"/>
<protein>
    <submittedName>
        <fullName evidence="7">NAD(P)-dependent oxidoreductase</fullName>
    </submittedName>
</protein>
<dbReference type="InterPro" id="IPR006115">
    <property type="entry name" value="6PGDH_NADP-bd"/>
</dbReference>
<evidence type="ECO:0000256" key="3">
    <source>
        <dbReference type="ARBA" id="ARBA00023027"/>
    </source>
</evidence>
<keyword evidence="2" id="KW-0560">Oxidoreductase</keyword>
<dbReference type="Proteomes" id="UP000321234">
    <property type="component" value="Unassembled WGS sequence"/>
</dbReference>
<dbReference type="OrthoDB" id="3185659at2"/>